<dbReference type="Proteomes" id="UP000253594">
    <property type="component" value="Unassembled WGS sequence"/>
</dbReference>
<dbReference type="PANTHER" id="PTHR43330">
    <property type="entry name" value="METHIONINE AMINOPEPTIDASE"/>
    <property type="match status" value="1"/>
</dbReference>
<dbReference type="Gene3D" id="3.90.230.10">
    <property type="entry name" value="Creatinase/methionine aminopeptidase superfamily"/>
    <property type="match status" value="1"/>
</dbReference>
<comment type="caution">
    <text evidence="2">The sequence shown here is derived from an EMBL/GenBank/DDBJ whole genome shotgun (WGS) entry which is preliminary data.</text>
</comment>
<dbReference type="GO" id="GO:0070006">
    <property type="term" value="F:metalloaminopeptidase activity"/>
    <property type="evidence" value="ECO:0007669"/>
    <property type="project" value="TreeGrafter"/>
</dbReference>
<evidence type="ECO:0000259" key="1">
    <source>
        <dbReference type="Pfam" id="PF00557"/>
    </source>
</evidence>
<feature type="non-terminal residue" evidence="2">
    <location>
        <position position="86"/>
    </location>
</feature>
<evidence type="ECO:0000313" key="3">
    <source>
        <dbReference type="Proteomes" id="UP000253594"/>
    </source>
</evidence>
<dbReference type="InterPro" id="IPR036005">
    <property type="entry name" value="Creatinase/aminopeptidase-like"/>
</dbReference>
<dbReference type="SUPFAM" id="SSF55920">
    <property type="entry name" value="Creatinase/aminopeptidase"/>
    <property type="match status" value="1"/>
</dbReference>
<dbReference type="AlphaFoldDB" id="A0A367M0E8"/>
<feature type="domain" description="Peptidase M24" evidence="1">
    <location>
        <begin position="10"/>
        <end position="84"/>
    </location>
</feature>
<name>A0A367M0E8_PSEAI</name>
<dbReference type="InterPro" id="IPR000994">
    <property type="entry name" value="Pept_M24"/>
</dbReference>
<organism evidence="2 3">
    <name type="scientific">Pseudomonas aeruginosa</name>
    <dbReference type="NCBI Taxonomy" id="287"/>
    <lineage>
        <taxon>Bacteria</taxon>
        <taxon>Pseudomonadati</taxon>
        <taxon>Pseudomonadota</taxon>
        <taxon>Gammaproteobacteria</taxon>
        <taxon>Pseudomonadales</taxon>
        <taxon>Pseudomonadaceae</taxon>
        <taxon>Pseudomonas</taxon>
    </lineage>
</organism>
<proteinExistence type="predicted"/>
<dbReference type="Pfam" id="PF00557">
    <property type="entry name" value="Peptidase_M24"/>
    <property type="match status" value="1"/>
</dbReference>
<sequence>MIKSAEEIQRMSVAGALTAKVLEALDEVVRPGISTAEIDRFCERYIVDTLAAIPGSKGQYGYPFTVNTSVNEVVCHGWPSAQQILR</sequence>
<accession>A0A367M0E8</accession>
<dbReference type="GO" id="GO:0005829">
    <property type="term" value="C:cytosol"/>
    <property type="evidence" value="ECO:0007669"/>
    <property type="project" value="TreeGrafter"/>
</dbReference>
<gene>
    <name evidence="2" type="ORF">DT376_34485</name>
</gene>
<reference evidence="2 3" key="1">
    <citation type="submission" date="2018-07" db="EMBL/GenBank/DDBJ databases">
        <title>Mechanisms of high-level aminoglycoside resistance among Gram-negative pathogens in Brazil.</title>
        <authorList>
            <person name="Ballaben A.S."/>
            <person name="Darini A.L.C."/>
            <person name="Doi Y."/>
        </authorList>
    </citation>
    <scope>NUCLEOTIDE SEQUENCE [LARGE SCALE GENOMIC DNA]</scope>
    <source>
        <strain evidence="2 3">B2-305</strain>
    </source>
</reference>
<dbReference type="PANTHER" id="PTHR43330:SF27">
    <property type="entry name" value="METHIONINE AMINOPEPTIDASE"/>
    <property type="match status" value="1"/>
</dbReference>
<protein>
    <submittedName>
        <fullName evidence="2">M24 family metallopeptidase</fullName>
    </submittedName>
</protein>
<dbReference type="EMBL" id="QORE01002104">
    <property type="protein sequence ID" value="RCI70453.1"/>
    <property type="molecule type" value="Genomic_DNA"/>
</dbReference>
<evidence type="ECO:0000313" key="2">
    <source>
        <dbReference type="EMBL" id="RCI70453.1"/>
    </source>
</evidence>